<gene>
    <name evidence="3" type="ORF">RM544_12505</name>
</gene>
<comment type="caution">
    <text evidence="3">The sequence shown here is derived from an EMBL/GenBank/DDBJ whole genome shotgun (WGS) entry which is preliminary data.</text>
</comment>
<feature type="signal peptide" evidence="1">
    <location>
        <begin position="1"/>
        <end position="19"/>
    </location>
</feature>
<dbReference type="Pfam" id="PF14534">
    <property type="entry name" value="DUF4440"/>
    <property type="match status" value="1"/>
</dbReference>
<dbReference type="EMBL" id="JAVRIE010000005">
    <property type="protein sequence ID" value="MDT0583365.1"/>
    <property type="molecule type" value="Genomic_DNA"/>
</dbReference>
<keyword evidence="1" id="KW-0732">Signal</keyword>
<proteinExistence type="predicted"/>
<protein>
    <submittedName>
        <fullName evidence="3">Nuclear transport factor 2 family protein</fullName>
    </submittedName>
</protein>
<feature type="chain" id="PRO_5043398570" evidence="1">
    <location>
        <begin position="20"/>
        <end position="150"/>
    </location>
</feature>
<evidence type="ECO:0000313" key="4">
    <source>
        <dbReference type="Proteomes" id="UP001249020"/>
    </source>
</evidence>
<name>A0AAW8R6D1_9ALTE</name>
<accession>A0AAW8R6D1</accession>
<dbReference type="RefSeq" id="WP_311362140.1">
    <property type="nucleotide sequence ID" value="NZ_JAVRIE010000005.1"/>
</dbReference>
<dbReference type="Proteomes" id="UP001249020">
    <property type="component" value="Unassembled WGS sequence"/>
</dbReference>
<reference evidence="3 4" key="1">
    <citation type="submission" date="2023-09" db="EMBL/GenBank/DDBJ databases">
        <authorList>
            <person name="Rey-Velasco X."/>
        </authorList>
    </citation>
    <scope>NUCLEOTIDE SEQUENCE [LARGE SCALE GENOMIC DNA]</scope>
    <source>
        <strain evidence="3 4">W409</strain>
    </source>
</reference>
<evidence type="ECO:0000259" key="2">
    <source>
        <dbReference type="Pfam" id="PF14534"/>
    </source>
</evidence>
<dbReference type="AlphaFoldDB" id="A0AAW8R6D1"/>
<sequence length="150" mass="16544">MKRHLCMLSLVLVVQLSYAVDSDGEKDLIVIQETAWAQALVAGNMNAVDTLMHSDFRLIRTYSDAPPIDKAAYLGMTGMSTTSVEVTSVRAEVVDNVATAQATWSLDWQREGVGKLPPHYKVTDIWIKETDGIWRIISRVSQLADAPPAV</sequence>
<evidence type="ECO:0000256" key="1">
    <source>
        <dbReference type="SAM" id="SignalP"/>
    </source>
</evidence>
<keyword evidence="4" id="KW-1185">Reference proteome</keyword>
<dbReference type="Gene3D" id="3.10.450.50">
    <property type="match status" value="1"/>
</dbReference>
<evidence type="ECO:0000313" key="3">
    <source>
        <dbReference type="EMBL" id="MDT0583365.1"/>
    </source>
</evidence>
<dbReference type="SUPFAM" id="SSF54427">
    <property type="entry name" value="NTF2-like"/>
    <property type="match status" value="1"/>
</dbReference>
<feature type="domain" description="DUF4440" evidence="2">
    <location>
        <begin position="32"/>
        <end position="136"/>
    </location>
</feature>
<organism evidence="3 4">
    <name type="scientific">Brumicola blandensis</name>
    <dbReference type="NCBI Taxonomy" id="3075611"/>
    <lineage>
        <taxon>Bacteria</taxon>
        <taxon>Pseudomonadati</taxon>
        <taxon>Pseudomonadota</taxon>
        <taxon>Gammaproteobacteria</taxon>
        <taxon>Alteromonadales</taxon>
        <taxon>Alteromonadaceae</taxon>
        <taxon>Brumicola</taxon>
    </lineage>
</organism>
<dbReference type="InterPro" id="IPR027843">
    <property type="entry name" value="DUF4440"/>
</dbReference>
<dbReference type="InterPro" id="IPR032710">
    <property type="entry name" value="NTF2-like_dom_sf"/>
</dbReference>